<organism evidence="5 6">
    <name type="scientific">Hymenobacter crusticola</name>
    <dbReference type="NCBI Taxonomy" id="1770526"/>
    <lineage>
        <taxon>Bacteria</taxon>
        <taxon>Pseudomonadati</taxon>
        <taxon>Bacteroidota</taxon>
        <taxon>Cytophagia</taxon>
        <taxon>Cytophagales</taxon>
        <taxon>Hymenobacteraceae</taxon>
        <taxon>Hymenobacter</taxon>
    </lineage>
</organism>
<dbReference type="SUPFAM" id="SSF46785">
    <property type="entry name" value="Winged helix' DNA-binding domain"/>
    <property type="match status" value="1"/>
</dbReference>
<dbReference type="Pfam" id="PF01047">
    <property type="entry name" value="MarR"/>
    <property type="match status" value="1"/>
</dbReference>
<dbReference type="PANTHER" id="PTHR33164:SF64">
    <property type="entry name" value="TRANSCRIPTIONAL REGULATOR SLYA"/>
    <property type="match status" value="1"/>
</dbReference>
<keyword evidence="3" id="KW-0804">Transcription</keyword>
<evidence type="ECO:0000256" key="1">
    <source>
        <dbReference type="ARBA" id="ARBA00023015"/>
    </source>
</evidence>
<dbReference type="PROSITE" id="PS50995">
    <property type="entry name" value="HTH_MARR_2"/>
    <property type="match status" value="1"/>
</dbReference>
<dbReference type="InterPro" id="IPR039422">
    <property type="entry name" value="MarR/SlyA-like"/>
</dbReference>
<name>A0A243W935_9BACT</name>
<evidence type="ECO:0000313" key="6">
    <source>
        <dbReference type="Proteomes" id="UP000194873"/>
    </source>
</evidence>
<dbReference type="EMBL" id="MTSE01000013">
    <property type="protein sequence ID" value="OUJ71897.1"/>
    <property type="molecule type" value="Genomic_DNA"/>
</dbReference>
<feature type="domain" description="HTH marR-type" evidence="4">
    <location>
        <begin position="14"/>
        <end position="153"/>
    </location>
</feature>
<dbReference type="InterPro" id="IPR036388">
    <property type="entry name" value="WH-like_DNA-bd_sf"/>
</dbReference>
<dbReference type="InterPro" id="IPR000835">
    <property type="entry name" value="HTH_MarR-typ"/>
</dbReference>
<dbReference type="GO" id="GO:0006950">
    <property type="term" value="P:response to stress"/>
    <property type="evidence" value="ECO:0007669"/>
    <property type="project" value="TreeGrafter"/>
</dbReference>
<dbReference type="SMART" id="SM00347">
    <property type="entry name" value="HTH_MARR"/>
    <property type="match status" value="1"/>
</dbReference>
<keyword evidence="1" id="KW-0805">Transcription regulation</keyword>
<evidence type="ECO:0000259" key="4">
    <source>
        <dbReference type="PROSITE" id="PS50995"/>
    </source>
</evidence>
<dbReference type="InterPro" id="IPR036390">
    <property type="entry name" value="WH_DNA-bd_sf"/>
</dbReference>
<evidence type="ECO:0000313" key="5">
    <source>
        <dbReference type="EMBL" id="OUJ71897.1"/>
    </source>
</evidence>
<dbReference type="GO" id="GO:0003700">
    <property type="term" value="F:DNA-binding transcription factor activity"/>
    <property type="evidence" value="ECO:0007669"/>
    <property type="project" value="InterPro"/>
</dbReference>
<evidence type="ECO:0000256" key="3">
    <source>
        <dbReference type="ARBA" id="ARBA00023163"/>
    </source>
</evidence>
<gene>
    <name evidence="5" type="ORF">BXP70_19925</name>
</gene>
<protein>
    <recommendedName>
        <fullName evidence="4">HTH marR-type domain-containing protein</fullName>
    </recommendedName>
</protein>
<comment type="caution">
    <text evidence="5">The sequence shown here is derived from an EMBL/GenBank/DDBJ whole genome shotgun (WGS) entry which is preliminary data.</text>
</comment>
<dbReference type="Gene3D" id="1.10.10.10">
    <property type="entry name" value="Winged helix-like DNA-binding domain superfamily/Winged helix DNA-binding domain"/>
    <property type="match status" value="1"/>
</dbReference>
<dbReference type="RefSeq" id="WP_086595874.1">
    <property type="nucleotide sequence ID" value="NZ_MTSE01000013.1"/>
</dbReference>
<dbReference type="OrthoDB" id="9806864at2"/>
<proteinExistence type="predicted"/>
<keyword evidence="6" id="KW-1185">Reference proteome</keyword>
<evidence type="ECO:0000256" key="2">
    <source>
        <dbReference type="ARBA" id="ARBA00023125"/>
    </source>
</evidence>
<dbReference type="PANTHER" id="PTHR33164">
    <property type="entry name" value="TRANSCRIPTIONAL REGULATOR, MARR FAMILY"/>
    <property type="match status" value="1"/>
</dbReference>
<dbReference type="Proteomes" id="UP000194873">
    <property type="component" value="Unassembled WGS sequence"/>
</dbReference>
<dbReference type="GO" id="GO:0003677">
    <property type="term" value="F:DNA binding"/>
    <property type="evidence" value="ECO:0007669"/>
    <property type="project" value="UniProtKB-KW"/>
</dbReference>
<dbReference type="AlphaFoldDB" id="A0A243W935"/>
<accession>A0A243W935</accession>
<reference evidence="5 6" key="1">
    <citation type="submission" date="2017-01" db="EMBL/GenBank/DDBJ databases">
        <title>A new Hymenobacter.</title>
        <authorList>
            <person name="Liang Y."/>
            <person name="Feng F."/>
        </authorList>
    </citation>
    <scope>NUCLEOTIDE SEQUENCE [LARGE SCALE GENOMIC DNA]</scope>
    <source>
        <strain evidence="5">MIMBbqt21</strain>
    </source>
</reference>
<sequence>MPPTNSLFAFESPDDNPGFLLWQVTNLWQRELKKALERFDLTHAQFVVLASAHQLGQHATPVTQIALAEHARIDKMMASKLLRTLEEKGLLVRAEHKQDTRAKAVALTPIGTKTLVQAAWAVEEFDNGFFGVLGTQQESLIRPLRALLGAYHTPSESSKS</sequence>
<keyword evidence="2" id="KW-0238">DNA-binding</keyword>